<proteinExistence type="predicted"/>
<reference evidence="2 3" key="1">
    <citation type="journal article" date="2018" name="Mol. Ecol.">
        <title>The obligate alkalophilic soda-lake fungus Sodiomyces alkalinus has shifted to a protein diet.</title>
        <authorList>
            <person name="Grum-Grzhimaylo A.A."/>
            <person name="Falkoski D.L."/>
            <person name="van den Heuvel J."/>
            <person name="Valero-Jimenez C.A."/>
            <person name="Min B."/>
            <person name="Choi I.G."/>
            <person name="Lipzen A."/>
            <person name="Daum C.G."/>
            <person name="Aanen D.K."/>
            <person name="Tsang A."/>
            <person name="Henrissat B."/>
            <person name="Bilanenko E.N."/>
            <person name="de Vries R.P."/>
            <person name="van Kan J.A.L."/>
            <person name="Grigoriev I.V."/>
            <person name="Debets A.J.M."/>
        </authorList>
    </citation>
    <scope>NUCLEOTIDE SEQUENCE [LARGE SCALE GENOMIC DNA]</scope>
    <source>
        <strain evidence="2 3">F11</strain>
    </source>
</reference>
<accession>A0A3N2QAR8</accession>
<protein>
    <recommendedName>
        <fullName evidence="4">Reverse transcriptase domain-containing protein</fullName>
    </recommendedName>
</protein>
<dbReference type="AlphaFoldDB" id="A0A3N2QAR8"/>
<feature type="region of interest" description="Disordered" evidence="1">
    <location>
        <begin position="460"/>
        <end position="488"/>
    </location>
</feature>
<gene>
    <name evidence="2" type="ORF">SODALDRAFT_327970</name>
</gene>
<feature type="compositionally biased region" description="Low complexity" evidence="1">
    <location>
        <begin position="460"/>
        <end position="473"/>
    </location>
</feature>
<dbReference type="GeneID" id="39579051"/>
<evidence type="ECO:0000313" key="2">
    <source>
        <dbReference type="EMBL" id="ROT43755.1"/>
    </source>
</evidence>
<evidence type="ECO:0000256" key="1">
    <source>
        <dbReference type="SAM" id="MobiDB-lite"/>
    </source>
</evidence>
<evidence type="ECO:0000313" key="3">
    <source>
        <dbReference type="Proteomes" id="UP000272025"/>
    </source>
</evidence>
<sequence length="990" mass="112181">MAASGSVFSETLQEITRTKLDELSKRRQSFEAAKAAVLSSVREEEDPVKRLEKLSSGVKKCFAVNWDHRNPKHRNRAASIPHDSRGKHVPLTTELKNLDRFLAQARHDPSVSAKMLSRWENSLVGHLDTQSLKYQYASLYGQLVTEWLSGDRSGSAPAKSSDVDVEMGEDFEDVGTAAKLEARMQWEKMVFEPANVDEGLLKSYLERLFGFRDSDKEKVWDALKSMRTEVRLFEASMLYATQFTQGTLQWAISGLLASGLLSDEKREVLRDFQNNPVILTEIADVLNMRMAALSSWSWGDEVPIEQRRQISGIFNITMHEDLLQAIFLQHIGVKWSVFLKRAFTAFRGAVDAWKPMGKPIPGAVRRRLGYYLGPISTSGCLVSRRGQIYRDHYFMAQLLSHDAQVVGNAEGEEEAEYENRAHKRARASVQQAPRRAAQVMRAAAPALRKVAAPAQQAMSFSMMPSPDSSGSSEAESEDEGDNGPQNPMQRKQRLLHLLSTDILLNTNLNGEITAFHSVFDQWNPLLPHETILGVMEFLGVSETWLAFFRTFLTAPLKFTDDDASVRPRPRRRGTPAAHVLSDCFGETVFFCLDFAINQSTCGQPLWRIHDDIWFWSPDHDVSVTAWKTVREFAAATGTSINEKKTGSVRIAHDPNVSLPLDASLPQGEIRWGFLQLSPLTGRFEIDQTMVDKHIKELQTQLRDKNKSIFGYIQAWNTYAATFFSSNFGKPANCYGVEHVDQMLATHERIQKGVFATPADSATGRPSDDAPVASSVVDYLKKTLERRFQTTDVPDGYFFFPVEMGGLDLKSPFITLLQIRDSVLASPHQLLEDLAKSERRGYEEALQRFQNGDTKRERYALDEPNWQPETRQERDTFIAFEEYVRYREEVDLKMPLQAHHVFGKLMQEPKQQSVELDEARIRAALQQLAGQANLRGITSSWPQMEPYWQWVTMMYGPEIVDRFGGLNIVDSGLLPMGMVSIFREKRVTWQG</sequence>
<dbReference type="STRING" id="1314773.A0A3N2QAR8"/>
<dbReference type="PANTHER" id="PTHR37015">
    <property type="entry name" value="REVERSE TRANSCRIPTASE DOMAIN-CONTAINING PROTEIN"/>
    <property type="match status" value="1"/>
</dbReference>
<feature type="region of interest" description="Disordered" evidence="1">
    <location>
        <begin position="410"/>
        <end position="434"/>
    </location>
</feature>
<dbReference type="RefSeq" id="XP_028471561.1">
    <property type="nucleotide sequence ID" value="XM_028610573.1"/>
</dbReference>
<name>A0A3N2QAR8_SODAK</name>
<keyword evidence="3" id="KW-1185">Reference proteome</keyword>
<dbReference type="EMBL" id="ML119051">
    <property type="protein sequence ID" value="ROT43755.1"/>
    <property type="molecule type" value="Genomic_DNA"/>
</dbReference>
<dbReference type="PANTHER" id="PTHR37015:SF2">
    <property type="entry name" value="REVERSE TRANSCRIPTASE DOMAIN-CONTAINING PROTEIN"/>
    <property type="match status" value="1"/>
</dbReference>
<evidence type="ECO:0008006" key="4">
    <source>
        <dbReference type="Google" id="ProtNLM"/>
    </source>
</evidence>
<dbReference type="OrthoDB" id="74545at2759"/>
<dbReference type="Proteomes" id="UP000272025">
    <property type="component" value="Unassembled WGS sequence"/>
</dbReference>
<organism evidence="2 3">
    <name type="scientific">Sodiomyces alkalinus (strain CBS 110278 / VKM F-3762 / F11)</name>
    <name type="common">Alkaliphilic filamentous fungus</name>
    <dbReference type="NCBI Taxonomy" id="1314773"/>
    <lineage>
        <taxon>Eukaryota</taxon>
        <taxon>Fungi</taxon>
        <taxon>Dikarya</taxon>
        <taxon>Ascomycota</taxon>
        <taxon>Pezizomycotina</taxon>
        <taxon>Sordariomycetes</taxon>
        <taxon>Hypocreomycetidae</taxon>
        <taxon>Glomerellales</taxon>
        <taxon>Plectosphaerellaceae</taxon>
        <taxon>Sodiomyces</taxon>
    </lineage>
</organism>